<evidence type="ECO:0000313" key="11">
    <source>
        <dbReference type="EMBL" id="KAK4261472.1"/>
    </source>
</evidence>
<comment type="pathway">
    <text evidence="2">Glycolipid biosynthesis; glycosylphosphatidylinositol-anchor biosynthesis.</text>
</comment>
<protein>
    <recommendedName>
        <fullName evidence="13">Phosphatidylinositol-glycan biosynthesis class X protein</fullName>
    </recommendedName>
</protein>
<sequence length="331" mass="37086">MLSGIENSDGSFRRFFMEASRCIPCISLLRGILLIWFPVCCLLGQALSSEMGGSADSNSVNRDANPSCDFNQFLTQSYYERFNSLDDHDFDTFISLEIPCGIYEVLPDNYKSILEVSNLQRNLIGEGSHRQLSTSIKFQTQPANSVSERISYSCQLIILERLPSGVFADPFELEHLVQRGVFRDVAVFGDTNLELPSFLSNRSAVEIHLDVDPNILDHSADINLELPLHARYQPLNESGYSTVKFGNPDVIVRCSTKENVKNQRCFFKATSDDTNMNGDDIVWRIPCGRKAHAQLVSTFTFVAALLSTIVIVCTTSSCHSNLRLYKGRKQA</sequence>
<dbReference type="AlphaFoldDB" id="A0AAE1MBV0"/>
<dbReference type="GO" id="GO:0005789">
    <property type="term" value="C:endoplasmic reticulum membrane"/>
    <property type="evidence" value="ECO:0007669"/>
    <property type="project" value="UniProtKB-SubCell"/>
</dbReference>
<proteinExistence type="inferred from homology"/>
<evidence type="ECO:0000256" key="8">
    <source>
        <dbReference type="ARBA" id="ARBA00023136"/>
    </source>
</evidence>
<keyword evidence="7 10" id="KW-1133">Transmembrane helix</keyword>
<dbReference type="PANTHER" id="PTHR28650">
    <property type="entry name" value="PHOSPHATIDYLINOSITOL-GLYCAN BIOSYNTHESIS CLASS X PROTEIN"/>
    <property type="match status" value="1"/>
</dbReference>
<comment type="subcellular location">
    <subcellularLocation>
        <location evidence="1">Endoplasmic reticulum membrane</location>
        <topology evidence="1">Single-pass membrane protein</topology>
    </subcellularLocation>
</comment>
<keyword evidence="4" id="KW-0337">GPI-anchor biosynthesis</keyword>
<dbReference type="Proteomes" id="UP001293593">
    <property type="component" value="Unassembled WGS sequence"/>
</dbReference>
<dbReference type="InterPro" id="IPR013233">
    <property type="entry name" value="PIG-X/PBN1"/>
</dbReference>
<evidence type="ECO:0000256" key="2">
    <source>
        <dbReference type="ARBA" id="ARBA00004687"/>
    </source>
</evidence>
<evidence type="ECO:0000256" key="4">
    <source>
        <dbReference type="ARBA" id="ARBA00022502"/>
    </source>
</evidence>
<keyword evidence="5 10" id="KW-0812">Transmembrane</keyword>
<keyword evidence="6" id="KW-0256">Endoplasmic reticulum</keyword>
<comment type="similarity">
    <text evidence="3">Belongs to the PIGX family.</text>
</comment>
<evidence type="ECO:0000256" key="3">
    <source>
        <dbReference type="ARBA" id="ARBA00010345"/>
    </source>
</evidence>
<dbReference type="EMBL" id="JAWXYG010000010">
    <property type="protein sequence ID" value="KAK4261472.1"/>
    <property type="molecule type" value="Genomic_DNA"/>
</dbReference>
<gene>
    <name evidence="11" type="ORF">QN277_004464</name>
</gene>
<feature type="transmembrane region" description="Helical" evidence="10">
    <location>
        <begin position="295"/>
        <end position="318"/>
    </location>
</feature>
<dbReference type="SMART" id="SM00780">
    <property type="entry name" value="PIG-X"/>
    <property type="match status" value="1"/>
</dbReference>
<dbReference type="GO" id="GO:0006506">
    <property type="term" value="P:GPI anchor biosynthetic process"/>
    <property type="evidence" value="ECO:0007669"/>
    <property type="project" value="UniProtKB-KW"/>
</dbReference>
<evidence type="ECO:0000256" key="1">
    <source>
        <dbReference type="ARBA" id="ARBA00004389"/>
    </source>
</evidence>
<evidence type="ECO:0000256" key="6">
    <source>
        <dbReference type="ARBA" id="ARBA00022824"/>
    </source>
</evidence>
<keyword evidence="9" id="KW-0325">Glycoprotein</keyword>
<evidence type="ECO:0000256" key="7">
    <source>
        <dbReference type="ARBA" id="ARBA00022989"/>
    </source>
</evidence>
<reference evidence="11" key="1">
    <citation type="submission" date="2023-10" db="EMBL/GenBank/DDBJ databases">
        <title>Chromosome-level genome of the transformable northern wattle, Acacia crassicarpa.</title>
        <authorList>
            <person name="Massaro I."/>
            <person name="Sinha N.R."/>
            <person name="Poethig S."/>
            <person name="Leichty A.R."/>
        </authorList>
    </citation>
    <scope>NUCLEOTIDE SEQUENCE</scope>
    <source>
        <strain evidence="11">Acra3RX</strain>
        <tissue evidence="11">Leaf</tissue>
    </source>
</reference>
<keyword evidence="12" id="KW-1185">Reference proteome</keyword>
<organism evidence="11 12">
    <name type="scientific">Acacia crassicarpa</name>
    <name type="common">northern wattle</name>
    <dbReference type="NCBI Taxonomy" id="499986"/>
    <lineage>
        <taxon>Eukaryota</taxon>
        <taxon>Viridiplantae</taxon>
        <taxon>Streptophyta</taxon>
        <taxon>Embryophyta</taxon>
        <taxon>Tracheophyta</taxon>
        <taxon>Spermatophyta</taxon>
        <taxon>Magnoliopsida</taxon>
        <taxon>eudicotyledons</taxon>
        <taxon>Gunneridae</taxon>
        <taxon>Pentapetalae</taxon>
        <taxon>rosids</taxon>
        <taxon>fabids</taxon>
        <taxon>Fabales</taxon>
        <taxon>Fabaceae</taxon>
        <taxon>Caesalpinioideae</taxon>
        <taxon>mimosoid clade</taxon>
        <taxon>Acacieae</taxon>
        <taxon>Acacia</taxon>
    </lineage>
</organism>
<evidence type="ECO:0000313" key="12">
    <source>
        <dbReference type="Proteomes" id="UP001293593"/>
    </source>
</evidence>
<dbReference type="PANTHER" id="PTHR28650:SF1">
    <property type="entry name" value="PHOSPHATIDYLINOSITOL-GLYCAN BIOSYNTHESIS CLASS X PROTEIN"/>
    <property type="match status" value="1"/>
</dbReference>
<accession>A0AAE1MBV0</accession>
<evidence type="ECO:0000256" key="9">
    <source>
        <dbReference type="ARBA" id="ARBA00023180"/>
    </source>
</evidence>
<dbReference type="InterPro" id="IPR040039">
    <property type="entry name" value="PIGX"/>
</dbReference>
<evidence type="ECO:0000256" key="5">
    <source>
        <dbReference type="ARBA" id="ARBA00022692"/>
    </source>
</evidence>
<evidence type="ECO:0008006" key="13">
    <source>
        <dbReference type="Google" id="ProtNLM"/>
    </source>
</evidence>
<name>A0AAE1MBV0_9FABA</name>
<evidence type="ECO:0000256" key="10">
    <source>
        <dbReference type="SAM" id="Phobius"/>
    </source>
</evidence>
<comment type="caution">
    <text evidence="11">The sequence shown here is derived from an EMBL/GenBank/DDBJ whole genome shotgun (WGS) entry which is preliminary data.</text>
</comment>
<keyword evidence="8 10" id="KW-0472">Membrane</keyword>
<dbReference type="Pfam" id="PF08320">
    <property type="entry name" value="PIG-X"/>
    <property type="match status" value="1"/>
</dbReference>